<proteinExistence type="predicted"/>
<dbReference type="SUPFAM" id="SSF55729">
    <property type="entry name" value="Acyl-CoA N-acyltransferases (Nat)"/>
    <property type="match status" value="1"/>
</dbReference>
<evidence type="ECO:0000256" key="2">
    <source>
        <dbReference type="ARBA" id="ARBA00023315"/>
    </source>
</evidence>
<dbReference type="Gene3D" id="3.40.630.30">
    <property type="match status" value="1"/>
</dbReference>
<sequence length="353" mass="37281">MQTPEGGPPPHSPTVPTAGTRVVVRHRLPAPDALTGATLTDVVGVLVHADDEHLLVRTRRGEVGVPRAAVTAVKEVPPTPSRRGAPHLALSVEDLQRVMVGAWPAVETEHLGDWLLRAADGFTHRANSVMTAGDPGRTLAEAVDVVEDWYRARSLPPALTLAGPVGFELAGDPLGALLLARRYHPRVPTTTLTAAVATVLEVAPTSSAVAVTTSTRLSDTWFAAYEGYREAPAGPARAVLTGSPEQVFATATDGGRVVGVGRLGVAATWGGVAAMWVDLSARRRGVARALLTALADEAHRRGIRSLHLQTDTDNAAAQALYRGAGFVPHHEYVTLTLARHRPAGRVREPSSCR</sequence>
<dbReference type="Pfam" id="PF24553">
    <property type="entry name" value="Rv0428c_C"/>
    <property type="match status" value="1"/>
</dbReference>
<protein>
    <submittedName>
        <fullName evidence="4">GNAT family N-acetyltransferase</fullName>
    </submittedName>
</protein>
<evidence type="ECO:0000313" key="4">
    <source>
        <dbReference type="EMBL" id="MBM6400846.1"/>
    </source>
</evidence>
<keyword evidence="1" id="KW-0808">Transferase</keyword>
<dbReference type="EMBL" id="JAFDVD010000011">
    <property type="protein sequence ID" value="MBM6400846.1"/>
    <property type="molecule type" value="Genomic_DNA"/>
</dbReference>
<evidence type="ECO:0000256" key="1">
    <source>
        <dbReference type="ARBA" id="ARBA00022679"/>
    </source>
</evidence>
<dbReference type="PANTHER" id="PTHR43877:SF2">
    <property type="entry name" value="AMINOALKYLPHOSPHONATE N-ACETYLTRANSFERASE-RELATED"/>
    <property type="match status" value="1"/>
</dbReference>
<dbReference type="CDD" id="cd04301">
    <property type="entry name" value="NAT_SF"/>
    <property type="match status" value="1"/>
</dbReference>
<dbReference type="Proteomes" id="UP001430172">
    <property type="component" value="Unassembled WGS sequence"/>
</dbReference>
<dbReference type="InterPro" id="IPR016181">
    <property type="entry name" value="Acyl_CoA_acyltransferase"/>
</dbReference>
<reference evidence="4" key="1">
    <citation type="submission" date="2021-02" db="EMBL/GenBank/DDBJ databases">
        <title>Phycicoccus sp. MQZ13P-5T, whole genome shotgun sequence.</title>
        <authorList>
            <person name="Tuo L."/>
        </authorList>
    </citation>
    <scope>NUCLEOTIDE SEQUENCE</scope>
    <source>
        <strain evidence="4">MQZ13P-5</strain>
    </source>
</reference>
<feature type="domain" description="N-acetyltransferase" evidence="3">
    <location>
        <begin position="197"/>
        <end position="342"/>
    </location>
</feature>
<evidence type="ECO:0000259" key="3">
    <source>
        <dbReference type="PROSITE" id="PS51186"/>
    </source>
</evidence>
<dbReference type="RefSeq" id="WP_204131319.1">
    <property type="nucleotide sequence ID" value="NZ_JAFDVD010000011.1"/>
</dbReference>
<gene>
    <name evidence="4" type="ORF">JQN70_10650</name>
</gene>
<organism evidence="4 5">
    <name type="scientific">Phycicoccus sonneratiae</name>
    <dbReference type="NCBI Taxonomy" id="2807628"/>
    <lineage>
        <taxon>Bacteria</taxon>
        <taxon>Bacillati</taxon>
        <taxon>Actinomycetota</taxon>
        <taxon>Actinomycetes</taxon>
        <taxon>Micrococcales</taxon>
        <taxon>Intrasporangiaceae</taxon>
        <taxon>Phycicoccus</taxon>
    </lineage>
</organism>
<dbReference type="Pfam" id="PF24551">
    <property type="entry name" value="SH3_Rv0428c"/>
    <property type="match status" value="1"/>
</dbReference>
<dbReference type="InterPro" id="IPR000182">
    <property type="entry name" value="GNAT_dom"/>
</dbReference>
<dbReference type="PROSITE" id="PS51186">
    <property type="entry name" value="GNAT"/>
    <property type="match status" value="1"/>
</dbReference>
<dbReference type="InterPro" id="IPR050832">
    <property type="entry name" value="Bact_Acetyltransf"/>
</dbReference>
<accession>A0ABS2CLU4</accession>
<evidence type="ECO:0000313" key="5">
    <source>
        <dbReference type="Proteomes" id="UP001430172"/>
    </source>
</evidence>
<comment type="caution">
    <text evidence="4">The sequence shown here is derived from an EMBL/GenBank/DDBJ whole genome shotgun (WGS) entry which is preliminary data.</text>
</comment>
<dbReference type="InterPro" id="IPR056934">
    <property type="entry name" value="SH3_Rv0428c"/>
</dbReference>
<dbReference type="PANTHER" id="PTHR43877">
    <property type="entry name" value="AMINOALKYLPHOSPHONATE N-ACETYLTRANSFERASE-RELATED-RELATED"/>
    <property type="match status" value="1"/>
</dbReference>
<name>A0ABS2CLU4_9MICO</name>
<keyword evidence="5" id="KW-1185">Reference proteome</keyword>
<dbReference type="InterPro" id="IPR056935">
    <property type="entry name" value="Rv0428c-like_C"/>
</dbReference>
<keyword evidence="2" id="KW-0012">Acyltransferase</keyword>